<name>A0A4Q0LXW0_9LACO</name>
<dbReference type="InterPro" id="IPR036388">
    <property type="entry name" value="WH-like_DNA-bd_sf"/>
</dbReference>
<dbReference type="RefSeq" id="WP_005726057.1">
    <property type="nucleotide sequence ID" value="NZ_CAZZQD010000001.1"/>
</dbReference>
<sequence length="244" mass="28624">MNQPSYYSIMPAYVRYDKDLKPNEKLLYSEITALSNKFGYCTASNNYFAPLYDVSKETVSRWISHLKKKGYIQVEIIRAADKTVQQRRIYVSVEGEVLTKRSIGYCQKDQDPIDENVKENITRDNTTSNNINSSSNKSKPSPQNETVDNSKDKSEEEETKINSRMNKLWFTIRNYNKTFNQHLRPTLRQLKQIRLKVSMLSDDDFESLSKVYDQRVSAYLVNNPIGYLITMLNDEIKIERHYKK</sequence>
<feature type="region of interest" description="Disordered" evidence="1">
    <location>
        <begin position="121"/>
        <end position="160"/>
    </location>
</feature>
<reference evidence="2 3" key="1">
    <citation type="submission" date="2019-01" db="EMBL/GenBank/DDBJ databases">
        <title>The genome sequence of Lactobacillus crispatus L49.</title>
        <authorList>
            <person name="Zhong J."/>
            <person name="Zhang J."/>
        </authorList>
    </citation>
    <scope>NUCLEOTIDE SEQUENCE [LARGE SCALE GENOMIC DNA]</scope>
    <source>
        <strain evidence="2 3">L49</strain>
    </source>
</reference>
<dbReference type="Gene3D" id="1.10.10.10">
    <property type="entry name" value="Winged helix-like DNA-binding domain superfamily/Winged helix DNA-binding domain"/>
    <property type="match status" value="1"/>
</dbReference>
<evidence type="ECO:0000256" key="1">
    <source>
        <dbReference type="SAM" id="MobiDB-lite"/>
    </source>
</evidence>
<protein>
    <submittedName>
        <fullName evidence="2">Helix-turn-helix domain-containing protein</fullName>
    </submittedName>
</protein>
<evidence type="ECO:0000313" key="2">
    <source>
        <dbReference type="EMBL" id="RXF60061.1"/>
    </source>
</evidence>
<dbReference type="Pfam" id="PF13730">
    <property type="entry name" value="HTH_36"/>
    <property type="match status" value="1"/>
</dbReference>
<comment type="caution">
    <text evidence="2">The sequence shown here is derived from an EMBL/GenBank/DDBJ whole genome shotgun (WGS) entry which is preliminary data.</text>
</comment>
<dbReference type="EMBL" id="SCLX01000005">
    <property type="protein sequence ID" value="RXF60061.1"/>
    <property type="molecule type" value="Genomic_DNA"/>
</dbReference>
<dbReference type="Proteomes" id="UP000289808">
    <property type="component" value="Unassembled WGS sequence"/>
</dbReference>
<accession>A0A4Q0LXW0</accession>
<feature type="compositionally biased region" description="Low complexity" evidence="1">
    <location>
        <begin position="125"/>
        <end position="144"/>
    </location>
</feature>
<proteinExistence type="predicted"/>
<dbReference type="AlphaFoldDB" id="A0A4Q0LXW0"/>
<organism evidence="2 3">
    <name type="scientific">Lactobacillus crispatus</name>
    <dbReference type="NCBI Taxonomy" id="47770"/>
    <lineage>
        <taxon>Bacteria</taxon>
        <taxon>Bacillati</taxon>
        <taxon>Bacillota</taxon>
        <taxon>Bacilli</taxon>
        <taxon>Lactobacillales</taxon>
        <taxon>Lactobacillaceae</taxon>
        <taxon>Lactobacillus</taxon>
    </lineage>
</organism>
<evidence type="ECO:0000313" key="3">
    <source>
        <dbReference type="Proteomes" id="UP000289808"/>
    </source>
</evidence>
<gene>
    <name evidence="2" type="ORF">ERD32_01465</name>
</gene>